<keyword evidence="4 8" id="KW-0863">Zinc-finger</keyword>
<evidence type="ECO:0000256" key="8">
    <source>
        <dbReference type="PROSITE-ProRule" id="PRU00855"/>
    </source>
</evidence>
<evidence type="ECO:0000256" key="1">
    <source>
        <dbReference type="ARBA" id="ARBA00004496"/>
    </source>
</evidence>
<evidence type="ECO:0000256" key="2">
    <source>
        <dbReference type="ARBA" id="ARBA00022490"/>
    </source>
</evidence>
<evidence type="ECO:0000313" key="11">
    <source>
        <dbReference type="EMBL" id="KAK5866318.1"/>
    </source>
</evidence>
<dbReference type="Pfam" id="PF05741">
    <property type="entry name" value="zf-nanos"/>
    <property type="match status" value="1"/>
</dbReference>
<reference evidence="11 12" key="1">
    <citation type="journal article" date="2023" name="Genes (Basel)">
        <title>Chromosome-Level Genome Assembly and Circadian Gene Repertoire of the Patagonia Blennie Eleginops maclovinus-The Closest Ancestral Proxy of Antarctic Cryonotothenioids.</title>
        <authorList>
            <person name="Cheng C.C."/>
            <person name="Rivera-Colon A.G."/>
            <person name="Minhas B.F."/>
            <person name="Wilson L."/>
            <person name="Rayamajhi N."/>
            <person name="Vargas-Chacoff L."/>
            <person name="Catchen J.M."/>
        </authorList>
    </citation>
    <scope>NUCLEOTIDE SEQUENCE [LARGE SCALE GENOMIC DNA]</scope>
    <source>
        <strain evidence="11">JMC-PN-2008</strain>
    </source>
</reference>
<keyword evidence="12" id="KW-1185">Reference proteome</keyword>
<dbReference type="GO" id="GO:0008270">
    <property type="term" value="F:zinc ion binding"/>
    <property type="evidence" value="ECO:0007669"/>
    <property type="project" value="UniProtKB-KW"/>
</dbReference>
<dbReference type="InterPro" id="IPR024161">
    <property type="entry name" value="Znf_nanos-typ"/>
</dbReference>
<dbReference type="GO" id="GO:0005737">
    <property type="term" value="C:cytoplasm"/>
    <property type="evidence" value="ECO:0007669"/>
    <property type="project" value="UniProtKB-SubCell"/>
</dbReference>
<feature type="region of interest" description="Disordered" evidence="9">
    <location>
        <begin position="122"/>
        <end position="143"/>
    </location>
</feature>
<keyword evidence="2" id="KW-0963">Cytoplasm</keyword>
<evidence type="ECO:0000259" key="10">
    <source>
        <dbReference type="PROSITE" id="PS51522"/>
    </source>
</evidence>
<name>A0AAN8ATB2_ELEMC</name>
<evidence type="ECO:0000256" key="4">
    <source>
        <dbReference type="ARBA" id="ARBA00022771"/>
    </source>
</evidence>
<dbReference type="EMBL" id="JAUZQC010000009">
    <property type="protein sequence ID" value="KAK5866318.1"/>
    <property type="molecule type" value="Genomic_DNA"/>
</dbReference>
<dbReference type="InterPro" id="IPR008705">
    <property type="entry name" value="Nanos/Xcar2"/>
</dbReference>
<comment type="subcellular location">
    <subcellularLocation>
        <location evidence="1">Cytoplasm</location>
    </subcellularLocation>
</comment>
<evidence type="ECO:0000256" key="7">
    <source>
        <dbReference type="ARBA" id="ARBA00022884"/>
    </source>
</evidence>
<evidence type="ECO:0000256" key="6">
    <source>
        <dbReference type="ARBA" id="ARBA00022845"/>
    </source>
</evidence>
<gene>
    <name evidence="11" type="ORF">PBY51_020518</name>
</gene>
<dbReference type="GO" id="GO:0006417">
    <property type="term" value="P:regulation of translation"/>
    <property type="evidence" value="ECO:0007669"/>
    <property type="project" value="UniProtKB-UniRule"/>
</dbReference>
<evidence type="ECO:0000256" key="9">
    <source>
        <dbReference type="SAM" id="MobiDB-lite"/>
    </source>
</evidence>
<reference evidence="11 12" key="2">
    <citation type="journal article" date="2023" name="Mol. Biol. Evol.">
        <title>Genomics of Secondarily Temperate Adaptation in the Only Non-Antarctic Icefish.</title>
        <authorList>
            <person name="Rivera-Colon A.G."/>
            <person name="Rayamajhi N."/>
            <person name="Minhas B.F."/>
            <person name="Madrigal G."/>
            <person name="Bilyk K.T."/>
            <person name="Yoon V."/>
            <person name="Hune M."/>
            <person name="Gregory S."/>
            <person name="Cheng C.H.C."/>
            <person name="Catchen J.M."/>
        </authorList>
    </citation>
    <scope>NUCLEOTIDE SEQUENCE [LARGE SCALE GENOMIC DNA]</scope>
    <source>
        <strain evidence="11">JMC-PN-2008</strain>
    </source>
</reference>
<keyword evidence="3" id="KW-0479">Metal-binding</keyword>
<dbReference type="Proteomes" id="UP001346869">
    <property type="component" value="Unassembled WGS sequence"/>
</dbReference>
<dbReference type="AlphaFoldDB" id="A0AAN8ATB2"/>
<keyword evidence="5" id="KW-0862">Zinc</keyword>
<organism evidence="11 12">
    <name type="scientific">Eleginops maclovinus</name>
    <name type="common">Patagonian blennie</name>
    <name type="synonym">Eleginus maclovinus</name>
    <dbReference type="NCBI Taxonomy" id="56733"/>
    <lineage>
        <taxon>Eukaryota</taxon>
        <taxon>Metazoa</taxon>
        <taxon>Chordata</taxon>
        <taxon>Craniata</taxon>
        <taxon>Vertebrata</taxon>
        <taxon>Euteleostomi</taxon>
        <taxon>Actinopterygii</taxon>
        <taxon>Neopterygii</taxon>
        <taxon>Teleostei</taxon>
        <taxon>Neoteleostei</taxon>
        <taxon>Acanthomorphata</taxon>
        <taxon>Eupercaria</taxon>
        <taxon>Perciformes</taxon>
        <taxon>Notothenioidei</taxon>
        <taxon>Eleginopidae</taxon>
        <taxon>Eleginops</taxon>
    </lineage>
</organism>
<dbReference type="PROSITE" id="PS51522">
    <property type="entry name" value="ZF_NANOS"/>
    <property type="match status" value="1"/>
</dbReference>
<evidence type="ECO:0000256" key="5">
    <source>
        <dbReference type="ARBA" id="ARBA00022833"/>
    </source>
</evidence>
<evidence type="ECO:0000313" key="12">
    <source>
        <dbReference type="Proteomes" id="UP001346869"/>
    </source>
</evidence>
<accession>A0AAN8ATB2</accession>
<protein>
    <recommendedName>
        <fullName evidence="10">Nanos-type domain-containing protein</fullName>
    </recommendedName>
</protein>
<dbReference type="PANTHER" id="PTHR12887">
    <property type="entry name" value="NANOS PROTEIN"/>
    <property type="match status" value="1"/>
</dbReference>
<proteinExistence type="inferred from homology"/>
<comment type="similarity">
    <text evidence="8">Belongs to the nanos family.</text>
</comment>
<sequence length="220" mass="24556">MNGLRWGLFDHLPCPMESDRKMFQAWEDIGSSSTIRQMIQCTTDGYSVPPAEAPHPESDGLCGAMMQIHINAESQSSGLVAEWAPHPHPSLPVMWRDGLGNSTEPYRADGPDALDLRVVQRPIGSRGRKDRRKASGWETQTSPLPAWPENMSCSFCKNNGESKLVFTSHWLKNQAGDVLCPYLRQYVCPLCGATGTQAHTKRFCPKVDKAYNSVYTKCKR</sequence>
<dbReference type="Gene3D" id="4.10.60.30">
    <property type="entry name" value="Nanos, RNA-binding domain"/>
    <property type="match status" value="1"/>
</dbReference>
<evidence type="ECO:0000256" key="3">
    <source>
        <dbReference type="ARBA" id="ARBA00022723"/>
    </source>
</evidence>
<comment type="caution">
    <text evidence="11">The sequence shown here is derived from an EMBL/GenBank/DDBJ whole genome shotgun (WGS) entry which is preliminary data.</text>
</comment>
<dbReference type="GO" id="GO:0003723">
    <property type="term" value="F:RNA binding"/>
    <property type="evidence" value="ECO:0007669"/>
    <property type="project" value="UniProtKB-UniRule"/>
</dbReference>
<keyword evidence="6 8" id="KW-0810">Translation regulation</keyword>
<dbReference type="InterPro" id="IPR038129">
    <property type="entry name" value="Nanos_sf"/>
</dbReference>
<keyword evidence="7 8" id="KW-0694">RNA-binding</keyword>
<feature type="domain" description="Nanos-type" evidence="10">
    <location>
        <begin position="152"/>
        <end position="206"/>
    </location>
</feature>